<evidence type="ECO:0000313" key="3">
    <source>
        <dbReference type="Proteomes" id="UP000320244"/>
    </source>
</evidence>
<evidence type="ECO:0000259" key="1">
    <source>
        <dbReference type="Pfam" id="PF04069"/>
    </source>
</evidence>
<keyword evidence="3" id="KW-1185">Reference proteome</keyword>
<dbReference type="Pfam" id="PF04069">
    <property type="entry name" value="OpuAC"/>
    <property type="match status" value="1"/>
</dbReference>
<name>A0A563E9F7_9MICO</name>
<dbReference type="CDD" id="cd13611">
    <property type="entry name" value="PBP2_YehZ"/>
    <property type="match status" value="1"/>
</dbReference>
<evidence type="ECO:0000313" key="2">
    <source>
        <dbReference type="EMBL" id="TWP39085.1"/>
    </source>
</evidence>
<reference evidence="2 3" key="2">
    <citation type="submission" date="2019-08" db="EMBL/GenBank/DDBJ databases">
        <title>Jejuicoccus antrihumi gen. nov., sp. nov., a new member of the family Dermacoccaceae isolated from a cave.</title>
        <authorList>
            <person name="Schumann P."/>
            <person name="Kim I.S."/>
        </authorList>
    </citation>
    <scope>NUCLEOTIDE SEQUENCE [LARGE SCALE GENOMIC DNA]</scope>
    <source>
        <strain evidence="2 3">C5-26</strain>
    </source>
</reference>
<dbReference type="Gene3D" id="3.40.190.120">
    <property type="entry name" value="Osmoprotection protein (prox), domain 2"/>
    <property type="match status" value="1"/>
</dbReference>
<sequence length="309" mass="33738">MALTGCGLGTGGGFAPSGTLSGPLAKVKPLDGATIAVGSKNFTEQLILGKMAVILLKSAGANVKDFTDIPGSSSARQAQLQGQVQMEWEYTGTAWIAYMGHSKPIDNSTKQWEAVRDQDLKQNKLVWLKPSPENNTYSFAVKKSVGLKYHLKSLADIKKVPVAQRTFCVESEFANRSDGFQPMLKAYGLQLGTSIPRKNVKTLDTGAIYAATNNGLCTFGEIFTTDGRIKALHLTVLQDPKHFFPLYNVAPVLTEKAFKKYPQLEDLFEPVAQKIDNAVMIDLNAQVDVDGKEPVSVADKWLHKEGFIK</sequence>
<dbReference type="SUPFAM" id="SSF53850">
    <property type="entry name" value="Periplasmic binding protein-like II"/>
    <property type="match status" value="1"/>
</dbReference>
<proteinExistence type="predicted"/>
<organism evidence="2 3">
    <name type="scientific">Leekyejoonella antrihumi</name>
    <dbReference type="NCBI Taxonomy" id="1660198"/>
    <lineage>
        <taxon>Bacteria</taxon>
        <taxon>Bacillati</taxon>
        <taxon>Actinomycetota</taxon>
        <taxon>Actinomycetes</taxon>
        <taxon>Micrococcales</taxon>
        <taxon>Dermacoccaceae</taxon>
        <taxon>Leekyejoonella</taxon>
    </lineage>
</organism>
<dbReference type="GO" id="GO:0043190">
    <property type="term" value="C:ATP-binding cassette (ABC) transporter complex"/>
    <property type="evidence" value="ECO:0007669"/>
    <property type="project" value="InterPro"/>
</dbReference>
<feature type="domain" description="ABC-type glycine betaine transport system substrate-binding" evidence="1">
    <location>
        <begin position="34"/>
        <end position="303"/>
    </location>
</feature>
<accession>A0A563E9F7</accession>
<dbReference type="AlphaFoldDB" id="A0A563E9F7"/>
<comment type="caution">
    <text evidence="2">The sequence shown here is derived from an EMBL/GenBank/DDBJ whole genome shotgun (WGS) entry which is preliminary data.</text>
</comment>
<reference evidence="2 3" key="1">
    <citation type="submission" date="2019-05" db="EMBL/GenBank/DDBJ databases">
        <authorList>
            <person name="Lee S.D."/>
        </authorList>
    </citation>
    <scope>NUCLEOTIDE SEQUENCE [LARGE SCALE GENOMIC DNA]</scope>
    <source>
        <strain evidence="2 3">C5-26</strain>
    </source>
</reference>
<dbReference type="OrthoDB" id="9781705at2"/>
<dbReference type="EMBL" id="VCQV01000001">
    <property type="protein sequence ID" value="TWP39085.1"/>
    <property type="molecule type" value="Genomic_DNA"/>
</dbReference>
<dbReference type="Gene3D" id="3.40.190.10">
    <property type="entry name" value="Periplasmic binding protein-like II"/>
    <property type="match status" value="1"/>
</dbReference>
<dbReference type="InterPro" id="IPR007210">
    <property type="entry name" value="ABC_Gly_betaine_transp_sub-bd"/>
</dbReference>
<dbReference type="GO" id="GO:0022857">
    <property type="term" value="F:transmembrane transporter activity"/>
    <property type="evidence" value="ECO:0007669"/>
    <property type="project" value="InterPro"/>
</dbReference>
<protein>
    <submittedName>
        <fullName evidence="2">Glycine betaine ABC transporter substrate-binding protein</fullName>
    </submittedName>
</protein>
<dbReference type="Proteomes" id="UP000320244">
    <property type="component" value="Unassembled WGS sequence"/>
</dbReference>
<gene>
    <name evidence="2" type="ORF">FGL98_00760</name>
</gene>